<dbReference type="CDD" id="cd03487">
    <property type="entry name" value="RT_Bac_retron_II"/>
    <property type="match status" value="1"/>
</dbReference>
<dbReference type="GO" id="GO:0003964">
    <property type="term" value="F:RNA-directed DNA polymerase activity"/>
    <property type="evidence" value="ECO:0007669"/>
    <property type="project" value="UniProtKB-KW"/>
</dbReference>
<evidence type="ECO:0000313" key="11">
    <source>
        <dbReference type="EMBL" id="CCG44356.1"/>
    </source>
</evidence>
<proteinExistence type="inferred from homology"/>
<dbReference type="SUPFAM" id="SSF56672">
    <property type="entry name" value="DNA/RNA polymerases"/>
    <property type="match status" value="1"/>
</dbReference>
<evidence type="ECO:0000256" key="7">
    <source>
        <dbReference type="ARBA" id="ARBA00023118"/>
    </source>
</evidence>
<dbReference type="eggNOG" id="COG3344">
    <property type="taxonomic scope" value="Bacteria"/>
</dbReference>
<evidence type="ECO:0000256" key="3">
    <source>
        <dbReference type="ARBA" id="ARBA00022695"/>
    </source>
</evidence>
<dbReference type="PANTHER" id="PTHR34047">
    <property type="entry name" value="NUCLEAR INTRON MATURASE 1, MITOCHONDRIAL-RELATED"/>
    <property type="match status" value="1"/>
</dbReference>
<keyword evidence="4" id="KW-0479">Metal-binding</keyword>
<accession>I0JJN7</accession>
<dbReference type="RefSeq" id="WP_014642259.1">
    <property type="nucleotide sequence ID" value="NC_017668.1"/>
</dbReference>
<dbReference type="EC" id="2.7.7.49" evidence="1"/>
<dbReference type="InterPro" id="IPR043502">
    <property type="entry name" value="DNA/RNA_pol_sf"/>
</dbReference>
<evidence type="ECO:0000256" key="4">
    <source>
        <dbReference type="ARBA" id="ARBA00022723"/>
    </source>
</evidence>
<keyword evidence="5" id="KW-0460">Magnesium</keyword>
<evidence type="ECO:0000256" key="9">
    <source>
        <dbReference type="ARBA" id="ARBA00048173"/>
    </source>
</evidence>
<dbReference type="InterPro" id="IPR000123">
    <property type="entry name" value="Reverse_transcriptase_msDNA"/>
</dbReference>
<dbReference type="GO" id="GO:0051607">
    <property type="term" value="P:defense response to virus"/>
    <property type="evidence" value="ECO:0007669"/>
    <property type="project" value="UniProtKB-KW"/>
</dbReference>
<evidence type="ECO:0000313" key="12">
    <source>
        <dbReference type="Proteomes" id="UP000007397"/>
    </source>
</evidence>
<dbReference type="STRING" id="866895.HBHAL_1995"/>
<reference evidence="11 12" key="1">
    <citation type="journal article" date="2013" name="Environ. Microbiol.">
        <title>Chloride and organic osmolytes: a hybrid strategy to cope with elevated salinities by the moderately halophilic, chloride-dependent bacterium Halobacillus halophilus.</title>
        <authorList>
            <person name="Saum S.H."/>
            <person name="Pfeiffer F."/>
            <person name="Palm P."/>
            <person name="Rampp M."/>
            <person name="Schuster S.C."/>
            <person name="Muller V."/>
            <person name="Oesterhelt D."/>
        </authorList>
    </citation>
    <scope>NUCLEOTIDE SEQUENCE [LARGE SCALE GENOMIC DNA]</scope>
    <source>
        <strain evidence="12">ATCC 35676 / DSM 2266 / JCM 20832 / KCTC 3685 / LMG 17431 / NBRC 102448 / NCIMB 2269</strain>
    </source>
</reference>
<evidence type="ECO:0000256" key="8">
    <source>
        <dbReference type="ARBA" id="ARBA00034120"/>
    </source>
</evidence>
<comment type="similarity">
    <text evidence="8">Belongs to the bacterial reverse transcriptase family.</text>
</comment>
<dbReference type="GO" id="GO:0003723">
    <property type="term" value="F:RNA binding"/>
    <property type="evidence" value="ECO:0007669"/>
    <property type="project" value="InterPro"/>
</dbReference>
<evidence type="ECO:0000256" key="1">
    <source>
        <dbReference type="ARBA" id="ARBA00012493"/>
    </source>
</evidence>
<dbReference type="HOGENOM" id="CLU_028398_2_0_9"/>
<dbReference type="PATRIC" id="fig|866895.3.peg.1003"/>
<name>I0JJN7_HALH3</name>
<sequence>MSMLERISNDLNLKVSFIENVLKHPKKQYRIYYIRKRNGGQRKIYHPSPVLKTLQYWLVNNVFNEFNVSIYATGYIKGKSIKDNAEAHKDSNFILNMDIENFFESINKKHVNELVNANGEYSSLDIYHLNKICFYGDFLPVGSVCSPHISNCIMYKFDNEVVEKLPNNFRYTRYADDITVSSSSYINDNVQVILEELLEKYEFRVNHNKTRYMSKKQSQMITGLNVNDGKVTIGTDIKKQLKKDLYNNLTKGTGDSEVILGKLNFLKSIEPDYFNKLIIKYSKYANVLNKLKNDVKEQKNIPIEINKSIEHT</sequence>
<dbReference type="GO" id="GO:0046872">
    <property type="term" value="F:metal ion binding"/>
    <property type="evidence" value="ECO:0007669"/>
    <property type="project" value="UniProtKB-KW"/>
</dbReference>
<dbReference type="NCBIfam" id="NF038233">
    <property type="entry name" value="retron_St85_RT"/>
    <property type="match status" value="1"/>
</dbReference>
<dbReference type="InterPro" id="IPR051083">
    <property type="entry name" value="GrpII_Intron_Splice-Mob/Def"/>
</dbReference>
<comment type="catalytic activity">
    <reaction evidence="9">
        <text>DNA(n) + a 2'-deoxyribonucleoside 5'-triphosphate = DNA(n+1) + diphosphate</text>
        <dbReference type="Rhea" id="RHEA:22508"/>
        <dbReference type="Rhea" id="RHEA-COMP:17339"/>
        <dbReference type="Rhea" id="RHEA-COMP:17340"/>
        <dbReference type="ChEBI" id="CHEBI:33019"/>
        <dbReference type="ChEBI" id="CHEBI:61560"/>
        <dbReference type="ChEBI" id="CHEBI:173112"/>
        <dbReference type="EC" id="2.7.7.49"/>
    </reaction>
</comment>
<keyword evidence="3 11" id="KW-0548">Nucleotidyltransferase</keyword>
<keyword evidence="12" id="KW-1185">Reference proteome</keyword>
<dbReference type="PROSITE" id="PS50878">
    <property type="entry name" value="RT_POL"/>
    <property type="match status" value="1"/>
</dbReference>
<dbReference type="PANTHER" id="PTHR34047:SF7">
    <property type="entry name" value="RNA-DIRECTED DNA POLYMERASE"/>
    <property type="match status" value="1"/>
</dbReference>
<evidence type="ECO:0000256" key="2">
    <source>
        <dbReference type="ARBA" id="ARBA00022679"/>
    </source>
</evidence>
<gene>
    <name evidence="11" type="ordered locus">HBHAL_1995</name>
</gene>
<evidence type="ECO:0000256" key="6">
    <source>
        <dbReference type="ARBA" id="ARBA00022918"/>
    </source>
</evidence>
<dbReference type="EMBL" id="HE717023">
    <property type="protein sequence ID" value="CCG44356.1"/>
    <property type="molecule type" value="Genomic_DNA"/>
</dbReference>
<keyword evidence="6 11" id="KW-0695">RNA-directed DNA polymerase</keyword>
<organism evidence="11 12">
    <name type="scientific">Halobacillus halophilus (strain ATCC 35676 / DSM 2266 / JCM 20832 / KCTC 3685 / LMG 17431 / NBRC 102448 / NCIMB 2269)</name>
    <name type="common">Sporosarcina halophila</name>
    <dbReference type="NCBI Taxonomy" id="866895"/>
    <lineage>
        <taxon>Bacteria</taxon>
        <taxon>Bacillati</taxon>
        <taxon>Bacillota</taxon>
        <taxon>Bacilli</taxon>
        <taxon>Bacillales</taxon>
        <taxon>Bacillaceae</taxon>
        <taxon>Halobacillus</taxon>
    </lineage>
</organism>
<keyword evidence="7" id="KW-0051">Antiviral defense</keyword>
<evidence type="ECO:0000259" key="10">
    <source>
        <dbReference type="PROSITE" id="PS50878"/>
    </source>
</evidence>
<dbReference type="KEGG" id="hhd:HBHAL_1995"/>
<dbReference type="InterPro" id="IPR000477">
    <property type="entry name" value="RT_dom"/>
</dbReference>
<keyword evidence="2 11" id="KW-0808">Transferase</keyword>
<dbReference type="Pfam" id="PF00078">
    <property type="entry name" value="RVT_1"/>
    <property type="match status" value="1"/>
</dbReference>
<dbReference type="Proteomes" id="UP000007397">
    <property type="component" value="Chromosome"/>
</dbReference>
<evidence type="ECO:0000256" key="5">
    <source>
        <dbReference type="ARBA" id="ARBA00022842"/>
    </source>
</evidence>
<dbReference type="AlphaFoldDB" id="I0JJN7"/>
<feature type="domain" description="Reverse transcriptase" evidence="10">
    <location>
        <begin position="15"/>
        <end position="226"/>
    </location>
</feature>
<dbReference type="PRINTS" id="PR00866">
    <property type="entry name" value="RNADNAPOLMS"/>
</dbReference>
<protein>
    <recommendedName>
        <fullName evidence="1">RNA-directed DNA polymerase</fullName>
        <ecNumber evidence="1">2.7.7.49</ecNumber>
    </recommendedName>
</protein>